<protein>
    <submittedName>
        <fullName evidence="1">Uncharacterized protein</fullName>
    </submittedName>
</protein>
<dbReference type="KEGG" id="ahw:NCTC11636_00509"/>
<dbReference type="EMBL" id="LR134350">
    <property type="protein sequence ID" value="VEG26403.1"/>
    <property type="molecule type" value="Genomic_DNA"/>
</dbReference>
<dbReference type="AlphaFoldDB" id="A0A3S4V3I2"/>
<organism evidence="1 2">
    <name type="scientific">Actinomyces howellii</name>
    <dbReference type="NCBI Taxonomy" id="52771"/>
    <lineage>
        <taxon>Bacteria</taxon>
        <taxon>Bacillati</taxon>
        <taxon>Actinomycetota</taxon>
        <taxon>Actinomycetes</taxon>
        <taxon>Actinomycetales</taxon>
        <taxon>Actinomycetaceae</taxon>
        <taxon>Actinomyces</taxon>
    </lineage>
</organism>
<dbReference type="InterPro" id="IPR015943">
    <property type="entry name" value="WD40/YVTN_repeat-like_dom_sf"/>
</dbReference>
<reference evidence="1 2" key="1">
    <citation type="submission" date="2018-12" db="EMBL/GenBank/DDBJ databases">
        <authorList>
            <consortium name="Pathogen Informatics"/>
        </authorList>
    </citation>
    <scope>NUCLEOTIDE SEQUENCE [LARGE SCALE GENOMIC DNA]</scope>
    <source>
        <strain evidence="1 2">NCTC11636</strain>
    </source>
</reference>
<gene>
    <name evidence="1" type="ORF">NCTC11636_00509</name>
</gene>
<accession>A0A3S4V3I2</accession>
<dbReference type="InterPro" id="IPR011047">
    <property type="entry name" value="Quinoprotein_ADH-like_sf"/>
</dbReference>
<name>A0A3S4V3I2_9ACTO</name>
<evidence type="ECO:0000313" key="1">
    <source>
        <dbReference type="EMBL" id="VEG26403.1"/>
    </source>
</evidence>
<sequence length="388" mass="41331">MWRAGSPTDNHPVLVEDTPEQVIIGTGTQISAYDPATGESRWTATVEPVGENPACAGTVVKDRLWCASGVIDTTSGDVVLTPEAVGERTSFLTAKSIVIRSDYDEASDTVTYSGLDPVSGSELWSVDGAQGAGWNIESDIVVVDGQVIDGTTGTTLATLDVPDLGGQSFFVGLSPLPDGTFVLNYTGITTEPSVRFTGVDAMAVLDASGQPLLPPTVVNGYEDLSTCAGSDAALAVINDIEGMTCIEGPDGQAVPRTPEDSSSSEVLDQVGHYDLLAYDEAGDVAVYFSYFPSQEDRKAAIVARRGYSTVDLSTWGYEDHKAFQELPEAWRSQDMQLATTDPETVPTGTEILRLSATTTPDYDVDHFYTMTYSETTMTVARWEPGAQS</sequence>
<dbReference type="SUPFAM" id="SSF50998">
    <property type="entry name" value="Quinoprotein alcohol dehydrogenase-like"/>
    <property type="match status" value="1"/>
</dbReference>
<keyword evidence="2" id="KW-1185">Reference proteome</keyword>
<proteinExistence type="predicted"/>
<dbReference type="Proteomes" id="UP000266895">
    <property type="component" value="Chromosome"/>
</dbReference>
<evidence type="ECO:0000313" key="2">
    <source>
        <dbReference type="Proteomes" id="UP000266895"/>
    </source>
</evidence>
<dbReference type="Gene3D" id="2.130.10.10">
    <property type="entry name" value="YVTN repeat-like/Quinoprotein amine dehydrogenase"/>
    <property type="match status" value="1"/>
</dbReference>